<evidence type="ECO:0000259" key="9">
    <source>
        <dbReference type="PROSITE" id="PS50071"/>
    </source>
</evidence>
<evidence type="ECO:0000313" key="11">
    <source>
        <dbReference type="Proteomes" id="UP001652628"/>
    </source>
</evidence>
<dbReference type="PROSITE" id="PS50803">
    <property type="entry name" value="OAR"/>
    <property type="match status" value="1"/>
</dbReference>
<evidence type="ECO:0000256" key="7">
    <source>
        <dbReference type="RuleBase" id="RU000682"/>
    </source>
</evidence>
<keyword evidence="5 6" id="KW-0539">Nucleus</keyword>
<comment type="subcellular location">
    <subcellularLocation>
        <location evidence="1 6 7">Nucleus</location>
    </subcellularLocation>
</comment>
<evidence type="ECO:0000256" key="5">
    <source>
        <dbReference type="ARBA" id="ARBA00023242"/>
    </source>
</evidence>
<dbReference type="GeneID" id="108008500"/>
<dbReference type="SMART" id="SM00389">
    <property type="entry name" value="HOX"/>
    <property type="match status" value="1"/>
</dbReference>
<feature type="DNA-binding region" description="Homeobox" evidence="6">
    <location>
        <begin position="115"/>
        <end position="174"/>
    </location>
</feature>
<evidence type="ECO:0000313" key="12">
    <source>
        <dbReference type="RefSeq" id="XP_065719399.1"/>
    </source>
</evidence>
<dbReference type="FunFam" id="1.10.10.60:FF:000400">
    <property type="entry name" value="Orthopedia, isoform H"/>
    <property type="match status" value="1"/>
</dbReference>
<feature type="compositionally biased region" description="Low complexity" evidence="8">
    <location>
        <begin position="241"/>
        <end position="255"/>
    </location>
</feature>
<dbReference type="GO" id="GO:0003677">
    <property type="term" value="F:DNA binding"/>
    <property type="evidence" value="ECO:0007669"/>
    <property type="project" value="UniProtKB-UniRule"/>
</dbReference>
<evidence type="ECO:0000256" key="3">
    <source>
        <dbReference type="ARBA" id="ARBA00023125"/>
    </source>
</evidence>
<feature type="domain" description="OAR" evidence="10">
    <location>
        <begin position="359"/>
        <end position="372"/>
    </location>
</feature>
<feature type="region of interest" description="Disordered" evidence="8">
    <location>
        <begin position="241"/>
        <end position="334"/>
    </location>
</feature>
<dbReference type="Gene3D" id="1.10.10.60">
    <property type="entry name" value="Homeodomain-like"/>
    <property type="match status" value="1"/>
</dbReference>
<keyword evidence="3 6" id="KW-0238">DNA-binding</keyword>
<evidence type="ECO:0000256" key="6">
    <source>
        <dbReference type="PROSITE-ProRule" id="PRU00108"/>
    </source>
</evidence>
<feature type="compositionally biased region" description="Low complexity" evidence="8">
    <location>
        <begin position="87"/>
        <end position="102"/>
    </location>
</feature>
<name>A0AB40D930_DROSZ</name>
<dbReference type="PANTHER" id="PTHR46770:SF1">
    <property type="entry name" value="HOMEOBOX PROTEIN ORTHOPEDIA"/>
    <property type="match status" value="1"/>
</dbReference>
<dbReference type="AlphaFoldDB" id="A0AB40D930"/>
<evidence type="ECO:0000256" key="4">
    <source>
        <dbReference type="ARBA" id="ARBA00023155"/>
    </source>
</evidence>
<feature type="compositionally biased region" description="Polar residues" evidence="8">
    <location>
        <begin position="270"/>
        <end position="279"/>
    </location>
</feature>
<accession>A0AB40D930</accession>
<comment type="similarity">
    <text evidence="2">Belongs to the paired homeobox family. Bicoid subfamily.</text>
</comment>
<dbReference type="RefSeq" id="XP_065719399.1">
    <property type="nucleotide sequence ID" value="XM_065863327.2"/>
</dbReference>
<dbReference type="GO" id="GO:0005634">
    <property type="term" value="C:nucleus"/>
    <property type="evidence" value="ECO:0007669"/>
    <property type="project" value="UniProtKB-SubCell"/>
</dbReference>
<dbReference type="PROSITE" id="PS00027">
    <property type="entry name" value="HOMEOBOX_1"/>
    <property type="match status" value="1"/>
</dbReference>
<evidence type="ECO:0000256" key="1">
    <source>
        <dbReference type="ARBA" id="ARBA00004123"/>
    </source>
</evidence>
<keyword evidence="11" id="KW-1185">Reference proteome</keyword>
<dbReference type="Pfam" id="PF00046">
    <property type="entry name" value="Homeodomain"/>
    <property type="match status" value="1"/>
</dbReference>
<dbReference type="InterPro" id="IPR000047">
    <property type="entry name" value="HTH_motif"/>
</dbReference>
<dbReference type="PRINTS" id="PR00031">
    <property type="entry name" value="HTHREPRESSR"/>
</dbReference>
<evidence type="ECO:0000259" key="10">
    <source>
        <dbReference type="PROSITE" id="PS50803"/>
    </source>
</evidence>
<dbReference type="GO" id="GO:0000981">
    <property type="term" value="F:DNA-binding transcription factor activity, RNA polymerase II-specific"/>
    <property type="evidence" value="ECO:0007669"/>
    <property type="project" value="InterPro"/>
</dbReference>
<sequence>MLNNLGANVLGPKDCDLPKAALTALHAGVNSFGQLPVGPNLADLGGGAGGGSSGGVPVGGGVARLHISGGLCDNSNALNGGNGNSGNGNSNNNNNGNSNNNNMQQQDQHLDKNKQKRHRTRFTPAQLNELERCFSKTHYPDIFMREEIAMRIGLTESRVQVWFQNRRAKWKKRKKTTNVFRTPGALLPSHGLPPFGANITNIAMGDGLCGTGMFGGDRWGVGVNPMTAGDSMMYQHSVGGVSCGPSGSPSATTPPNMNSCSSVTPPPHSAQPNSSQNELNGEPMPLHQQQQQQTHQQQQSHQQQQQQSHQQQQQQAHQQQQMAPPTPTQQQQEAGIPLCHQSMQSPTDGATDDDVWRGHSIAALRRRASELNATAIPSYLHAHAAHNNYEHHNSVY</sequence>
<dbReference type="InterPro" id="IPR003654">
    <property type="entry name" value="OAR_dom"/>
</dbReference>
<feature type="region of interest" description="Disordered" evidence="8">
    <location>
        <begin position="80"/>
        <end position="123"/>
    </location>
</feature>
<dbReference type="InterPro" id="IPR001356">
    <property type="entry name" value="HD"/>
</dbReference>
<proteinExistence type="inferred from homology"/>
<dbReference type="Proteomes" id="UP001652628">
    <property type="component" value="Chromosome 2R"/>
</dbReference>
<dbReference type="InterPro" id="IPR009057">
    <property type="entry name" value="Homeodomain-like_sf"/>
</dbReference>
<reference evidence="12" key="1">
    <citation type="submission" date="2025-08" db="UniProtKB">
        <authorList>
            <consortium name="RefSeq"/>
        </authorList>
    </citation>
    <scope>IDENTIFICATION</scope>
</reference>
<dbReference type="SUPFAM" id="SSF46689">
    <property type="entry name" value="Homeodomain-like"/>
    <property type="match status" value="1"/>
</dbReference>
<evidence type="ECO:0000256" key="8">
    <source>
        <dbReference type="SAM" id="MobiDB-lite"/>
    </source>
</evidence>
<dbReference type="InterPro" id="IPR017970">
    <property type="entry name" value="Homeobox_CS"/>
</dbReference>
<dbReference type="InterPro" id="IPR051895">
    <property type="entry name" value="OTP_Homeobox"/>
</dbReference>
<feature type="domain" description="Homeobox" evidence="9">
    <location>
        <begin position="113"/>
        <end position="173"/>
    </location>
</feature>
<protein>
    <submittedName>
        <fullName evidence="12">Homeobox protein orthopedia isoform X3</fullName>
    </submittedName>
</protein>
<dbReference type="CDD" id="cd00086">
    <property type="entry name" value="homeodomain"/>
    <property type="match status" value="1"/>
</dbReference>
<dbReference type="CTD" id="23440"/>
<dbReference type="GO" id="GO:0030182">
    <property type="term" value="P:neuron differentiation"/>
    <property type="evidence" value="ECO:0007669"/>
    <property type="project" value="TreeGrafter"/>
</dbReference>
<organism evidence="11 12">
    <name type="scientific">Drosophila suzukii</name>
    <name type="common">Spotted-wing drosophila fruit fly</name>
    <dbReference type="NCBI Taxonomy" id="28584"/>
    <lineage>
        <taxon>Eukaryota</taxon>
        <taxon>Metazoa</taxon>
        <taxon>Ecdysozoa</taxon>
        <taxon>Arthropoda</taxon>
        <taxon>Hexapoda</taxon>
        <taxon>Insecta</taxon>
        <taxon>Pterygota</taxon>
        <taxon>Neoptera</taxon>
        <taxon>Endopterygota</taxon>
        <taxon>Diptera</taxon>
        <taxon>Brachycera</taxon>
        <taxon>Muscomorpha</taxon>
        <taxon>Ephydroidea</taxon>
        <taxon>Drosophilidae</taxon>
        <taxon>Drosophila</taxon>
        <taxon>Sophophora</taxon>
    </lineage>
</organism>
<keyword evidence="4 6" id="KW-0371">Homeobox</keyword>
<dbReference type="PROSITE" id="PS50071">
    <property type="entry name" value="HOMEOBOX_2"/>
    <property type="match status" value="1"/>
</dbReference>
<evidence type="ECO:0000256" key="2">
    <source>
        <dbReference type="ARBA" id="ARBA00006503"/>
    </source>
</evidence>
<feature type="compositionally biased region" description="Low complexity" evidence="8">
    <location>
        <begin position="287"/>
        <end position="332"/>
    </location>
</feature>
<dbReference type="PANTHER" id="PTHR46770">
    <property type="entry name" value="HOMEOBOX PROTEIN ORTHOPEDIA"/>
    <property type="match status" value="1"/>
</dbReference>
<gene>
    <name evidence="12" type="primary">otp</name>
</gene>